<proteinExistence type="predicted"/>
<evidence type="ECO:0000259" key="1">
    <source>
        <dbReference type="Pfam" id="PF13358"/>
    </source>
</evidence>
<evidence type="ECO:0000313" key="3">
    <source>
        <dbReference type="Proteomes" id="UP000318741"/>
    </source>
</evidence>
<dbReference type="RefSeq" id="WP_207622023.1">
    <property type="nucleotide sequence ID" value="NZ_CP036265.1"/>
</dbReference>
<keyword evidence="3" id="KW-1185">Reference proteome</keyword>
<dbReference type="NCBIfam" id="NF033545">
    <property type="entry name" value="transpos_IS630"/>
    <property type="match status" value="1"/>
</dbReference>
<sequence>MPPKDDAAFVADMERVLDAYRRPYDPARPVVCMDEQPKQLVEHVRTPRPTKRGAVAREDHEYVRHGWCCVWMFNEPLGGWRDVRVTDRKTAVDWAEQVRSLVDDPRYAAAERITLVCDNLNTHAPASLYKAFPPAEAHRLARKIDLVYTPKHGSWLNTSECELSTLTRQCLGGRIAQINKVRSEAAAWTADLNARQTGVDWQFATEQARVKLKSLYPQSIL</sequence>
<dbReference type="KEGG" id="acaf:CA12_33180"/>
<dbReference type="Proteomes" id="UP000318741">
    <property type="component" value="Chromosome"/>
</dbReference>
<reference evidence="2 3" key="1">
    <citation type="submission" date="2019-02" db="EMBL/GenBank/DDBJ databases">
        <title>Deep-cultivation of Planctomycetes and their phenomic and genomic characterization uncovers novel biology.</title>
        <authorList>
            <person name="Wiegand S."/>
            <person name="Jogler M."/>
            <person name="Boedeker C."/>
            <person name="Pinto D."/>
            <person name="Vollmers J."/>
            <person name="Rivas-Marin E."/>
            <person name="Kohn T."/>
            <person name="Peeters S.H."/>
            <person name="Heuer A."/>
            <person name="Rast P."/>
            <person name="Oberbeckmann S."/>
            <person name="Bunk B."/>
            <person name="Jeske O."/>
            <person name="Meyerdierks A."/>
            <person name="Storesund J.E."/>
            <person name="Kallscheuer N."/>
            <person name="Luecker S."/>
            <person name="Lage O.M."/>
            <person name="Pohl T."/>
            <person name="Merkel B.J."/>
            <person name="Hornburger P."/>
            <person name="Mueller R.-W."/>
            <person name="Bruemmer F."/>
            <person name="Labrenz M."/>
            <person name="Spormann A.M."/>
            <person name="Op den Camp H."/>
            <person name="Overmann J."/>
            <person name="Amann R."/>
            <person name="Jetten M.S.M."/>
            <person name="Mascher T."/>
            <person name="Medema M.H."/>
            <person name="Devos D.P."/>
            <person name="Kaster A.-K."/>
            <person name="Ovreas L."/>
            <person name="Rohde M."/>
            <person name="Galperin M.Y."/>
            <person name="Jogler C."/>
        </authorList>
    </citation>
    <scope>NUCLEOTIDE SEQUENCE [LARGE SCALE GENOMIC DNA]</scope>
    <source>
        <strain evidence="2 3">CA12</strain>
    </source>
</reference>
<dbReference type="AlphaFoldDB" id="A0A517PCW6"/>
<accession>A0A517PCW6</accession>
<dbReference type="InterPro" id="IPR038717">
    <property type="entry name" value="Tc1-like_DDE_dom"/>
</dbReference>
<name>A0A517PCW6_9PLAN</name>
<protein>
    <recommendedName>
        <fullName evidence="1">Tc1-like transposase DDE domain-containing protein</fullName>
    </recommendedName>
</protein>
<feature type="domain" description="Tc1-like transposase DDE" evidence="1">
    <location>
        <begin position="29"/>
        <end position="175"/>
    </location>
</feature>
<organism evidence="2 3">
    <name type="scientific">Alienimonas californiensis</name>
    <dbReference type="NCBI Taxonomy" id="2527989"/>
    <lineage>
        <taxon>Bacteria</taxon>
        <taxon>Pseudomonadati</taxon>
        <taxon>Planctomycetota</taxon>
        <taxon>Planctomycetia</taxon>
        <taxon>Planctomycetales</taxon>
        <taxon>Planctomycetaceae</taxon>
        <taxon>Alienimonas</taxon>
    </lineage>
</organism>
<dbReference type="Pfam" id="PF13358">
    <property type="entry name" value="DDE_3"/>
    <property type="match status" value="1"/>
</dbReference>
<gene>
    <name evidence="2" type="ORF">CA12_33180</name>
</gene>
<dbReference type="EMBL" id="CP036265">
    <property type="protein sequence ID" value="QDT17206.1"/>
    <property type="molecule type" value="Genomic_DNA"/>
</dbReference>
<dbReference type="InterPro" id="IPR047655">
    <property type="entry name" value="Transpos_IS630-like"/>
</dbReference>
<evidence type="ECO:0000313" key="2">
    <source>
        <dbReference type="EMBL" id="QDT17206.1"/>
    </source>
</evidence>